<comment type="caution">
    <text evidence="8">The sequence shown here is derived from an EMBL/GenBank/DDBJ whole genome shotgun (WGS) entry which is preliminary data.</text>
</comment>
<name>A0A2W5K544_9GAMM</name>
<dbReference type="GO" id="GO:0004674">
    <property type="term" value="F:protein serine/threonine kinase activity"/>
    <property type="evidence" value="ECO:0007669"/>
    <property type="project" value="TreeGrafter"/>
</dbReference>
<dbReference type="SUPFAM" id="SSF48452">
    <property type="entry name" value="TPR-like"/>
    <property type="match status" value="1"/>
</dbReference>
<dbReference type="InterPro" id="IPR000719">
    <property type="entry name" value="Prot_kinase_dom"/>
</dbReference>
<evidence type="ECO:0000313" key="9">
    <source>
        <dbReference type="Proteomes" id="UP000249046"/>
    </source>
</evidence>
<evidence type="ECO:0000256" key="2">
    <source>
        <dbReference type="ARBA" id="ARBA00022741"/>
    </source>
</evidence>
<dbReference type="InterPro" id="IPR011009">
    <property type="entry name" value="Kinase-like_dom_sf"/>
</dbReference>
<dbReference type="CDD" id="cd14014">
    <property type="entry name" value="STKc_PknB_like"/>
    <property type="match status" value="1"/>
</dbReference>
<dbReference type="Gene3D" id="3.30.200.20">
    <property type="entry name" value="Phosphorylase Kinase, domain 1"/>
    <property type="match status" value="1"/>
</dbReference>
<keyword evidence="1" id="KW-0808">Transferase</keyword>
<dbReference type="Proteomes" id="UP000249046">
    <property type="component" value="Unassembled WGS sequence"/>
</dbReference>
<evidence type="ECO:0000256" key="3">
    <source>
        <dbReference type="ARBA" id="ARBA00022777"/>
    </source>
</evidence>
<keyword evidence="2 5" id="KW-0547">Nucleotide-binding</keyword>
<dbReference type="GO" id="GO:0005524">
    <property type="term" value="F:ATP binding"/>
    <property type="evidence" value="ECO:0007669"/>
    <property type="project" value="UniProtKB-UniRule"/>
</dbReference>
<dbReference type="PROSITE" id="PS50011">
    <property type="entry name" value="PROTEIN_KINASE_DOM"/>
    <property type="match status" value="1"/>
</dbReference>
<feature type="transmembrane region" description="Helical" evidence="6">
    <location>
        <begin position="374"/>
        <end position="393"/>
    </location>
</feature>
<keyword evidence="3" id="KW-0418">Kinase</keyword>
<evidence type="ECO:0000259" key="7">
    <source>
        <dbReference type="PROSITE" id="PS50011"/>
    </source>
</evidence>
<dbReference type="SUPFAM" id="SSF56112">
    <property type="entry name" value="Protein kinase-like (PK-like)"/>
    <property type="match status" value="1"/>
</dbReference>
<feature type="binding site" evidence="5">
    <location>
        <position position="122"/>
    </location>
    <ligand>
        <name>ATP</name>
        <dbReference type="ChEBI" id="CHEBI:30616"/>
    </ligand>
</feature>
<feature type="domain" description="Protein kinase" evidence="7">
    <location>
        <begin position="91"/>
        <end position="346"/>
    </location>
</feature>
<evidence type="ECO:0000313" key="8">
    <source>
        <dbReference type="EMBL" id="PZQ12286.1"/>
    </source>
</evidence>
<keyword evidence="4 5" id="KW-0067">ATP-binding</keyword>
<dbReference type="AlphaFoldDB" id="A0A2W5K544"/>
<dbReference type="PANTHER" id="PTHR43289:SF6">
    <property type="entry name" value="SERINE_THREONINE-PROTEIN KINASE NEKL-3"/>
    <property type="match status" value="1"/>
</dbReference>
<evidence type="ECO:0000256" key="6">
    <source>
        <dbReference type="SAM" id="Phobius"/>
    </source>
</evidence>
<dbReference type="InterPro" id="IPR011990">
    <property type="entry name" value="TPR-like_helical_dom_sf"/>
</dbReference>
<evidence type="ECO:0000256" key="4">
    <source>
        <dbReference type="ARBA" id="ARBA00022840"/>
    </source>
</evidence>
<keyword evidence="6" id="KW-0472">Membrane</keyword>
<dbReference type="PANTHER" id="PTHR43289">
    <property type="entry name" value="MITOGEN-ACTIVATED PROTEIN KINASE KINASE KINASE 20-RELATED"/>
    <property type="match status" value="1"/>
</dbReference>
<gene>
    <name evidence="8" type="ORF">DI564_13440</name>
</gene>
<organism evidence="8 9">
    <name type="scientific">Rhodanobacter denitrificans</name>
    <dbReference type="NCBI Taxonomy" id="666685"/>
    <lineage>
        <taxon>Bacteria</taxon>
        <taxon>Pseudomonadati</taxon>
        <taxon>Pseudomonadota</taxon>
        <taxon>Gammaproteobacteria</taxon>
        <taxon>Lysobacterales</taxon>
        <taxon>Rhodanobacteraceae</taxon>
        <taxon>Rhodanobacter</taxon>
    </lineage>
</organism>
<dbReference type="PROSITE" id="PS00107">
    <property type="entry name" value="PROTEIN_KINASE_ATP"/>
    <property type="match status" value="1"/>
</dbReference>
<accession>A0A2W5K544</accession>
<dbReference type="InterPro" id="IPR017441">
    <property type="entry name" value="Protein_kinase_ATP_BS"/>
</dbReference>
<keyword evidence="6" id="KW-1133">Transmembrane helix</keyword>
<dbReference type="Gene3D" id="1.25.40.10">
    <property type="entry name" value="Tetratricopeptide repeat domain"/>
    <property type="match status" value="1"/>
</dbReference>
<keyword evidence="6" id="KW-0812">Transmembrane</keyword>
<sequence>MSPPIAPSSSARALAVFDRYAELDVAQRDAALSALAADDPQLHDVLCGWLAADARAGVLERPCLDVLAACETLSEETVRDESRIGDRLGPWRLGAVLGRGGMGTVYRADRVDGAYRHRVAIKCGRGGPDATLQAEAVRNECQALAALRHPGIAPILDGGVDADGRPWFAMPLLDGVAIDTWCRTQALDARACVALMIEVCDAVAHAHACGRVHGDLKPSNVLVERGRPILVDFGLSAPITAAAAPVAASAAYAAPEILAGGAVSASTDLYALGALLYRLLCGRPPHGVESAMAVHRSDAPPPPSAHGPRRRVSWSLRELDDLVLQCLDPVPSRRPASVRAWQADLVAWTAMRALPSRQPGAVARAAAFMRRRRVAVALAAAIAIVAVLGGSAARQASLRITALADDLGDLYVGTLAQRRSVPALAAAESVLQRPGLGAEARVRGLAALAEAHLAGGDHARATALVSAARHAASRSGPARAQVSGIHARVLNAQSRYGEALRTAEEGLAALDSAGGGESLRAGLLAERAQAAWGEGRTEAGDAALLAAWRAAEAAAPSDSAALGHIIRLRGRRQMTLWHLDAAEQDLAAAIGRLERLDPVAADEARGDRVVLELARESPAAARLQASDLLAARRAAWGDADPRTGQAWIGLAQALYADARLDEADRAVREGEAILRASQAGETPLLADALGTAALIAAVRGDLDQGIELAGHALTIMRDAHGRSHPRTLEAMLALGSLLGLQASLESSAAAWPAIDLHESAMRDGSRQGLPVELHRLFLARAMTIVEEPALAEAELRAVIEALERRRGANSDRVLQARSLLARTLLRSGRPAEAAVLLDRLVATAQTRLPALAPGLTLAGALEAQGDLDLATGRSADARRKWRRAHEVATGLGGPRNALARRLAGKLEALDLS</sequence>
<protein>
    <recommendedName>
        <fullName evidence="7">Protein kinase domain-containing protein</fullName>
    </recommendedName>
</protein>
<dbReference type="Gene3D" id="1.10.510.10">
    <property type="entry name" value="Transferase(Phosphotransferase) domain 1"/>
    <property type="match status" value="1"/>
</dbReference>
<evidence type="ECO:0000256" key="5">
    <source>
        <dbReference type="PROSITE-ProRule" id="PRU10141"/>
    </source>
</evidence>
<proteinExistence type="predicted"/>
<dbReference type="EMBL" id="QFPO01000013">
    <property type="protein sequence ID" value="PZQ12286.1"/>
    <property type="molecule type" value="Genomic_DNA"/>
</dbReference>
<dbReference type="SMART" id="SM00220">
    <property type="entry name" value="S_TKc"/>
    <property type="match status" value="1"/>
</dbReference>
<reference evidence="8 9" key="1">
    <citation type="submission" date="2017-08" db="EMBL/GenBank/DDBJ databases">
        <title>Infants hospitalized years apart are colonized by the same room-sourced microbial strains.</title>
        <authorList>
            <person name="Brooks B."/>
            <person name="Olm M.R."/>
            <person name="Firek B.A."/>
            <person name="Baker R."/>
            <person name="Thomas B.C."/>
            <person name="Morowitz M.J."/>
            <person name="Banfield J.F."/>
        </authorList>
    </citation>
    <scope>NUCLEOTIDE SEQUENCE [LARGE SCALE GENOMIC DNA]</scope>
    <source>
        <strain evidence="8">S2_005_003_R2_42</strain>
    </source>
</reference>
<dbReference type="Pfam" id="PF00069">
    <property type="entry name" value="Pkinase"/>
    <property type="match status" value="1"/>
</dbReference>
<evidence type="ECO:0000256" key="1">
    <source>
        <dbReference type="ARBA" id="ARBA00022679"/>
    </source>
</evidence>